<feature type="domain" description="Haemin-degrading HemS/ChuX" evidence="1">
    <location>
        <begin position="72"/>
        <end position="194"/>
    </location>
</feature>
<dbReference type="InterPro" id="IPR007845">
    <property type="entry name" value="HemS/ChuX_dom"/>
</dbReference>
<dbReference type="CDD" id="cd16831">
    <property type="entry name" value="HemS-like_C"/>
    <property type="match status" value="1"/>
</dbReference>
<reference evidence="2 3" key="1">
    <citation type="submission" date="2019-04" db="EMBL/GenBank/DDBJ databases">
        <title>Natronospirillum operosus gen. nov., sp. nov., a haloalkaliphilic satellite isolated from decaying biomass of laboratory culture of cyanobacterium Geitlerinema sp. and proposal of Natronospirillaceae fam. nov. and Saccharospirillaceae fam. nov.</title>
        <authorList>
            <person name="Kevbrin V."/>
            <person name="Boltyanskaya Y."/>
            <person name="Koziaeva V."/>
            <person name="Grouzdev D.S."/>
            <person name="Park M."/>
            <person name="Cho J."/>
        </authorList>
    </citation>
    <scope>NUCLEOTIDE SEQUENCE [LARGE SCALE GENOMIC DNA]</scope>
    <source>
        <strain evidence="2 3">G-116</strain>
    </source>
</reference>
<dbReference type="InterPro" id="IPR053733">
    <property type="entry name" value="Heme_Transport_Util_sf"/>
</dbReference>
<evidence type="ECO:0000313" key="3">
    <source>
        <dbReference type="Proteomes" id="UP000297475"/>
    </source>
</evidence>
<dbReference type="EMBL" id="SRMF01000012">
    <property type="protein sequence ID" value="TGG90602.1"/>
    <property type="molecule type" value="Genomic_DNA"/>
</dbReference>
<accession>A0A4Z0W7D2</accession>
<dbReference type="GO" id="GO:0006826">
    <property type="term" value="P:iron ion transport"/>
    <property type="evidence" value="ECO:0007669"/>
    <property type="project" value="InterPro"/>
</dbReference>
<sequence length="384" mass="43322">MNANDNTSHSIKCNSNFAAFPGGVMTQLTREAVTTAGQNGQGSPADTLRQRWLALLDQQPGLRIRNAAELLGVSEAELLATECGDTVTRLALEPYDLLGELHRCGRLMALARNDGAVHETLGPFGELKGKGNIRLFLGAQDQRLFAHRWTRAFAVQDDKRESVQFFNAQGRASFKIFTTADTDKTAWQQLVSRFVATDQSPLERDIRPDEPKRHRATLNRDEISYLQQRWDAITDVHQFHGLLKDFDLRRLTAFQYAGTERAWAIQPEAVERLIQLADERQLPLMIFVGNGDVVQIHTGTPGRLLRTGPWFNILDPDFNLHLNTETIQSAWVVRRPTRDGVVTAVEAFDRHGESIVQFFGERHEGEPESLKWRALAEEMPHAAH</sequence>
<gene>
    <name evidence="2" type="ORF">E4656_17895</name>
</gene>
<proteinExistence type="predicted"/>
<dbReference type="Pfam" id="PF05171">
    <property type="entry name" value="HemS"/>
    <property type="match status" value="2"/>
</dbReference>
<dbReference type="OrthoDB" id="316630at2"/>
<dbReference type="SUPFAM" id="SSF144064">
    <property type="entry name" value="Heme iron utilization protein-like"/>
    <property type="match status" value="1"/>
</dbReference>
<dbReference type="Proteomes" id="UP000297475">
    <property type="component" value="Unassembled WGS sequence"/>
</dbReference>
<dbReference type="CDD" id="cd16830">
    <property type="entry name" value="HemS-like_N"/>
    <property type="match status" value="1"/>
</dbReference>
<comment type="caution">
    <text evidence="2">The sequence shown here is derived from an EMBL/GenBank/DDBJ whole genome shotgun (WGS) entry which is preliminary data.</text>
</comment>
<evidence type="ECO:0000313" key="2">
    <source>
        <dbReference type="EMBL" id="TGG90602.1"/>
    </source>
</evidence>
<feature type="domain" description="Haemin-degrading HemS/ChuX" evidence="1">
    <location>
        <begin position="248"/>
        <end position="378"/>
    </location>
</feature>
<keyword evidence="3" id="KW-1185">Reference proteome</keyword>
<dbReference type="Gene3D" id="3.40.1570.10">
    <property type="entry name" value="HemS/ChuS/ChuX like domains"/>
    <property type="match status" value="2"/>
</dbReference>
<organism evidence="2 3">
    <name type="scientific">Natronospirillum operosum</name>
    <dbReference type="NCBI Taxonomy" id="2759953"/>
    <lineage>
        <taxon>Bacteria</taxon>
        <taxon>Pseudomonadati</taxon>
        <taxon>Pseudomonadota</taxon>
        <taxon>Gammaproteobacteria</taxon>
        <taxon>Oceanospirillales</taxon>
        <taxon>Natronospirillaceae</taxon>
        <taxon>Natronospirillum</taxon>
    </lineage>
</organism>
<name>A0A4Z0W7D2_9GAMM</name>
<evidence type="ECO:0000259" key="1">
    <source>
        <dbReference type="Pfam" id="PF05171"/>
    </source>
</evidence>
<dbReference type="AlphaFoldDB" id="A0A4Z0W7D2"/>
<protein>
    <submittedName>
        <fullName evidence="2">Hemin-degrading factor</fullName>
    </submittedName>
</protein>